<dbReference type="PANTHER" id="PTHR11010:SF38">
    <property type="entry name" value="LYSOSOMAL PRO-X CARBOXYPEPTIDASE"/>
    <property type="match status" value="1"/>
</dbReference>
<dbReference type="OMA" id="QTCNQMV"/>
<keyword evidence="2" id="KW-0645">Protease</keyword>
<accession>A0A9Q0LRF8</accession>
<dbReference type="EMBL" id="JAPDFW010000063">
    <property type="protein sequence ID" value="KAJ5076133.1"/>
    <property type="molecule type" value="Genomic_DNA"/>
</dbReference>
<feature type="chain" id="PRO_5040356100" evidence="6">
    <location>
        <begin position="23"/>
        <end position="455"/>
    </location>
</feature>
<dbReference type="Pfam" id="PF05577">
    <property type="entry name" value="Peptidase_S28"/>
    <property type="match status" value="1"/>
</dbReference>
<gene>
    <name evidence="7" type="ORF">M0811_06996</name>
</gene>
<name>A0A9Q0LRF8_ANAIG</name>
<protein>
    <submittedName>
        <fullName evidence="7">Lysosomal pro-x carboxypeptidase</fullName>
    </submittedName>
</protein>
<keyword evidence="8" id="KW-1185">Reference proteome</keyword>
<dbReference type="SUPFAM" id="SSF53474">
    <property type="entry name" value="alpha/beta-Hydrolases"/>
    <property type="match status" value="1"/>
</dbReference>
<dbReference type="Gene3D" id="3.40.50.1820">
    <property type="entry name" value="alpha/beta hydrolase"/>
    <property type="match status" value="1"/>
</dbReference>
<dbReference type="AlphaFoldDB" id="A0A9Q0LRF8"/>
<keyword evidence="7" id="KW-0121">Carboxypeptidase</keyword>
<dbReference type="OrthoDB" id="2130629at2759"/>
<dbReference type="InterPro" id="IPR008758">
    <property type="entry name" value="Peptidase_S28"/>
</dbReference>
<dbReference type="GO" id="GO:0006508">
    <property type="term" value="P:proteolysis"/>
    <property type="evidence" value="ECO:0007669"/>
    <property type="project" value="UniProtKB-KW"/>
</dbReference>
<dbReference type="GO" id="GO:0008239">
    <property type="term" value="F:dipeptidyl-peptidase activity"/>
    <property type="evidence" value="ECO:0007669"/>
    <property type="project" value="TreeGrafter"/>
</dbReference>
<dbReference type="InterPro" id="IPR029058">
    <property type="entry name" value="AB_hydrolase_fold"/>
</dbReference>
<feature type="signal peptide" evidence="6">
    <location>
        <begin position="1"/>
        <end position="22"/>
    </location>
</feature>
<evidence type="ECO:0000313" key="7">
    <source>
        <dbReference type="EMBL" id="KAJ5076133.1"/>
    </source>
</evidence>
<keyword evidence="5" id="KW-0325">Glycoprotein</keyword>
<evidence type="ECO:0000256" key="6">
    <source>
        <dbReference type="SAM" id="SignalP"/>
    </source>
</evidence>
<dbReference type="Proteomes" id="UP001149090">
    <property type="component" value="Unassembled WGS sequence"/>
</dbReference>
<keyword evidence="4" id="KW-0378">Hydrolase</keyword>
<evidence type="ECO:0000256" key="5">
    <source>
        <dbReference type="ARBA" id="ARBA00023180"/>
    </source>
</evidence>
<reference evidence="7" key="1">
    <citation type="submission" date="2022-10" db="EMBL/GenBank/DDBJ databases">
        <title>Novel sulphate-reducing endosymbionts in the free-living metamonad Anaeramoeba.</title>
        <authorList>
            <person name="Jerlstrom-Hultqvist J."/>
            <person name="Cepicka I."/>
            <person name="Gallot-Lavallee L."/>
            <person name="Salas-Leiva D."/>
            <person name="Curtis B.A."/>
            <person name="Zahonova K."/>
            <person name="Pipaliya S."/>
            <person name="Dacks J."/>
            <person name="Roger A.J."/>
        </authorList>
    </citation>
    <scope>NUCLEOTIDE SEQUENCE</scope>
    <source>
        <strain evidence="7">BMAN</strain>
    </source>
</reference>
<evidence type="ECO:0000256" key="3">
    <source>
        <dbReference type="ARBA" id="ARBA00022729"/>
    </source>
</evidence>
<dbReference type="InterPro" id="IPR042269">
    <property type="entry name" value="Ser_carbopepase_S28_SKS"/>
</dbReference>
<dbReference type="GO" id="GO:0070008">
    <property type="term" value="F:serine-type exopeptidase activity"/>
    <property type="evidence" value="ECO:0007669"/>
    <property type="project" value="InterPro"/>
</dbReference>
<organism evidence="7 8">
    <name type="scientific">Anaeramoeba ignava</name>
    <name type="common">Anaerobic marine amoeba</name>
    <dbReference type="NCBI Taxonomy" id="1746090"/>
    <lineage>
        <taxon>Eukaryota</taxon>
        <taxon>Metamonada</taxon>
        <taxon>Anaeramoebidae</taxon>
        <taxon>Anaeramoeba</taxon>
    </lineage>
</organism>
<evidence type="ECO:0000313" key="8">
    <source>
        <dbReference type="Proteomes" id="UP001149090"/>
    </source>
</evidence>
<evidence type="ECO:0000256" key="1">
    <source>
        <dbReference type="ARBA" id="ARBA00011079"/>
    </source>
</evidence>
<proteinExistence type="inferred from homology"/>
<comment type="caution">
    <text evidence="7">The sequence shown here is derived from an EMBL/GenBank/DDBJ whole genome shotgun (WGS) entry which is preliminary data.</text>
</comment>
<comment type="similarity">
    <text evidence="1">Belongs to the peptidase S28 family.</text>
</comment>
<dbReference type="Gene3D" id="1.20.120.980">
    <property type="entry name" value="Serine carboxypeptidase S28, SKS domain"/>
    <property type="match status" value="1"/>
</dbReference>
<dbReference type="FunFam" id="1.20.120.980:FF:000001">
    <property type="entry name" value="Dipeptidyl peptidase 7"/>
    <property type="match status" value="1"/>
</dbReference>
<keyword evidence="3 6" id="KW-0732">Signal</keyword>
<dbReference type="PANTHER" id="PTHR11010">
    <property type="entry name" value="PROTEASE S28 PRO-X CARBOXYPEPTIDASE-RELATED"/>
    <property type="match status" value="1"/>
</dbReference>
<dbReference type="GO" id="GO:0004180">
    <property type="term" value="F:carboxypeptidase activity"/>
    <property type="evidence" value="ECO:0007669"/>
    <property type="project" value="UniProtKB-KW"/>
</dbReference>
<sequence length="455" mass="52284">MNLKFFLLFVLLILLFNKQIYSILPNKSFQEKSVKYNYEVRYYQQVVDHFGFTLPIQNFSQRYLVDFEYWKPGGPIFFYTGNEGDIEWFASNTGFMWETASLFAQSGEYFPCIIFSEHRYYGESIVPGQNDNPPNLRYLTAEQALADHATLVTALKQSTPGLENSPVIAIGGSYGGMLSAWIRMRYPHIFVGSLAASAPILQFAGMTENTTIFYDITTRDYTSECANTIRESWELLRAKAKEPNGLQILTEEFKLCTPLTDVNDLINWFVNGWTYLAMVDYPYPANFLEPLPGNPIDYLCELMHKSSGDIIEKVRVGINVYYNYTGSAPCFNLSQSATANLSDLQWNYQACTEMIFPMSTTGIEDMFEPSVWNYPEYVQYCKSAFHVEPHPWSGGGVLQSISDTLIAIIIPSGAHHLDLRYSNPLDPQDVIQARDIERQWFKKWIDEYNYNSFRK</sequence>
<evidence type="ECO:0000256" key="4">
    <source>
        <dbReference type="ARBA" id="ARBA00022801"/>
    </source>
</evidence>
<evidence type="ECO:0000256" key="2">
    <source>
        <dbReference type="ARBA" id="ARBA00022670"/>
    </source>
</evidence>